<evidence type="ECO:0008006" key="4">
    <source>
        <dbReference type="Google" id="ProtNLM"/>
    </source>
</evidence>
<keyword evidence="3" id="KW-1185">Reference proteome</keyword>
<feature type="region of interest" description="Disordered" evidence="1">
    <location>
        <begin position="296"/>
        <end position="320"/>
    </location>
</feature>
<protein>
    <recommendedName>
        <fullName evidence="4">Cellulose synthase</fullName>
    </recommendedName>
</protein>
<reference evidence="2 3" key="1">
    <citation type="submission" date="2018-04" db="EMBL/GenBank/DDBJ databases">
        <title>Pararhodobacter oceanense sp. nov., isolated from marine intertidal sediment.</title>
        <authorList>
            <person name="Wang X.-L."/>
            <person name="Du Z.-J."/>
        </authorList>
    </citation>
    <scope>NUCLEOTIDE SEQUENCE [LARGE SCALE GENOMIC DNA]</scope>
    <source>
        <strain evidence="2 3">AM505</strain>
    </source>
</reference>
<evidence type="ECO:0000313" key="2">
    <source>
        <dbReference type="EMBL" id="PVH29750.1"/>
    </source>
</evidence>
<evidence type="ECO:0000256" key="1">
    <source>
        <dbReference type="SAM" id="MobiDB-lite"/>
    </source>
</evidence>
<comment type="caution">
    <text evidence="2">The sequence shown here is derived from an EMBL/GenBank/DDBJ whole genome shotgun (WGS) entry which is preliminary data.</text>
</comment>
<dbReference type="AlphaFoldDB" id="A0A2T8HWD0"/>
<sequence>MRADLMPIFPSTPKAAPRDWRRMARVVVTGLALSLAMPVAGFAQTAEPGADDLRALIYYLDNDDQRSVQAEMRRLRAQFPRWTPPGDVNQLRAMATTASATVDERPIWARIERQDFAGARALIDEARARTPGWSPNAEMLRVIEINESQAAFDAAYASRDAAGALAAARRTPALMRCDRINNAWQLAELYEAGGAAQNALSTYRGVVQSCTRLSDVVPTLEKANEVASLDEITALIELARQTTPSSTNALNELEDRLRAGRGQSPTGRAASSAPAAASNAAASTAAVASAPRAAAPAATSPGAPLSSAPTGLGPLPLRGDGRITRVRQMKEQGNWQACLAASASPRSLEVLYERSWCAYSLDRSGEALAGFTEVAQRGSALGGNTARDARFGMILTSLSLNMTEESARLAAATDLTQQQRLEVETTILDQRGIRAYHNREYAQSIAYFNALEQLTGSLRRDIAMLRAYAYLNNGQAQLAVDEFTRLHSELATDDTRSGLESARSALSSG</sequence>
<dbReference type="EMBL" id="QDKM01000002">
    <property type="protein sequence ID" value="PVH29750.1"/>
    <property type="molecule type" value="Genomic_DNA"/>
</dbReference>
<dbReference type="Proteomes" id="UP000245911">
    <property type="component" value="Unassembled WGS sequence"/>
</dbReference>
<feature type="compositionally biased region" description="Low complexity" evidence="1">
    <location>
        <begin position="296"/>
        <end position="318"/>
    </location>
</feature>
<name>A0A2T8HWD0_9RHOB</name>
<organism evidence="2 3">
    <name type="scientific">Pararhodobacter oceanensis</name>
    <dbReference type="NCBI Taxonomy" id="2172121"/>
    <lineage>
        <taxon>Bacteria</taxon>
        <taxon>Pseudomonadati</taxon>
        <taxon>Pseudomonadota</taxon>
        <taxon>Alphaproteobacteria</taxon>
        <taxon>Rhodobacterales</taxon>
        <taxon>Paracoccaceae</taxon>
        <taxon>Pararhodobacter</taxon>
    </lineage>
</organism>
<evidence type="ECO:0000313" key="3">
    <source>
        <dbReference type="Proteomes" id="UP000245911"/>
    </source>
</evidence>
<accession>A0A2T8HWD0</accession>
<gene>
    <name evidence="2" type="ORF">DDE20_06485</name>
</gene>
<proteinExistence type="predicted"/>